<dbReference type="Pfam" id="PF15943">
    <property type="entry name" value="YdaS_toxin"/>
    <property type="match status" value="1"/>
</dbReference>
<evidence type="ECO:0000256" key="1">
    <source>
        <dbReference type="SAM" id="MobiDB-lite"/>
    </source>
</evidence>
<dbReference type="GO" id="GO:0003677">
    <property type="term" value="F:DNA binding"/>
    <property type="evidence" value="ECO:0007669"/>
    <property type="project" value="InterPro"/>
</dbReference>
<feature type="region of interest" description="Disordered" evidence="1">
    <location>
        <begin position="66"/>
        <end position="121"/>
    </location>
</feature>
<dbReference type="InterPro" id="IPR010982">
    <property type="entry name" value="Lambda_DNA-bd_dom_sf"/>
</dbReference>
<feature type="signal peptide" evidence="2">
    <location>
        <begin position="1"/>
        <end position="19"/>
    </location>
</feature>
<dbReference type="InterPro" id="IPR059216">
    <property type="entry name" value="LeuA_carph_isopro_dom"/>
</dbReference>
<protein>
    <recommendedName>
        <fullName evidence="5">CI repressor</fullName>
    </recommendedName>
</protein>
<reference evidence="3 4" key="1">
    <citation type="submission" date="2018-05" db="EMBL/GenBank/DDBJ databases">
        <title>Spiribacter halobius sp. nov., a moderately halophilic bacterium isolated from marine solar saltern.</title>
        <authorList>
            <person name="Zheng W.-S."/>
            <person name="Lu D.-C."/>
            <person name="Du Z.-J."/>
        </authorList>
    </citation>
    <scope>NUCLEOTIDE SEQUENCE [LARGE SCALE GENOMIC DNA]</scope>
    <source>
        <strain evidence="3 4">E85</strain>
    </source>
</reference>
<organism evidence="3 4">
    <name type="scientific">Sediminicurvatus halobius</name>
    <dbReference type="NCBI Taxonomy" id="2182432"/>
    <lineage>
        <taxon>Bacteria</taxon>
        <taxon>Pseudomonadati</taxon>
        <taxon>Pseudomonadota</taxon>
        <taxon>Gammaproteobacteria</taxon>
        <taxon>Chromatiales</taxon>
        <taxon>Ectothiorhodospiraceae</taxon>
        <taxon>Sediminicurvatus</taxon>
    </lineage>
</organism>
<accession>A0A2U2MXS3</accession>
<dbReference type="NCBIfam" id="NF046037">
    <property type="entry name" value="carphisopro"/>
    <property type="match status" value="1"/>
</dbReference>
<feature type="compositionally biased region" description="Basic and acidic residues" evidence="1">
    <location>
        <begin position="66"/>
        <end position="78"/>
    </location>
</feature>
<evidence type="ECO:0000313" key="4">
    <source>
        <dbReference type="Proteomes" id="UP000245474"/>
    </source>
</evidence>
<dbReference type="AlphaFoldDB" id="A0A2U2MXS3"/>
<evidence type="ECO:0008006" key="5">
    <source>
        <dbReference type="Google" id="ProtNLM"/>
    </source>
</evidence>
<proteinExistence type="predicted"/>
<keyword evidence="4" id="KW-1185">Reference proteome</keyword>
<name>A0A2U2MXS3_9GAMM</name>
<evidence type="ECO:0000256" key="2">
    <source>
        <dbReference type="SAM" id="SignalP"/>
    </source>
</evidence>
<sequence length="208" mass="22252">MSALQKAIAAMGTSASLAAALGVQPSAISNWKARGRVPPEQVLRIVDATGGRVRPEELRPDLYRASRTSERAGFERGDSMGPVQPSTRGEETLKHPQRMNSGDECGTDAPPYHTPEETPATCPRGSCGGVLVRPPYERESVRCDCLAASMRSYTSSASAGVKASPKRLRAASMASFIVSCTWMAASAIPSGLRRLRWTCSRAKSNSVR</sequence>
<dbReference type="CDD" id="cd00093">
    <property type="entry name" value="HTH_XRE"/>
    <property type="match status" value="1"/>
</dbReference>
<dbReference type="Proteomes" id="UP000245474">
    <property type="component" value="Unassembled WGS sequence"/>
</dbReference>
<evidence type="ECO:0000313" key="3">
    <source>
        <dbReference type="EMBL" id="PWG61746.1"/>
    </source>
</evidence>
<dbReference type="SUPFAM" id="SSF47413">
    <property type="entry name" value="lambda repressor-like DNA-binding domains"/>
    <property type="match status" value="1"/>
</dbReference>
<dbReference type="EMBL" id="QFFI01000027">
    <property type="protein sequence ID" value="PWG61746.1"/>
    <property type="molecule type" value="Genomic_DNA"/>
</dbReference>
<dbReference type="InterPro" id="IPR001387">
    <property type="entry name" value="Cro/C1-type_HTH"/>
</dbReference>
<feature type="chain" id="PRO_5015502292" description="CI repressor" evidence="2">
    <location>
        <begin position="20"/>
        <end position="208"/>
    </location>
</feature>
<comment type="caution">
    <text evidence="3">The sequence shown here is derived from an EMBL/GenBank/DDBJ whole genome shotgun (WGS) entry which is preliminary data.</text>
</comment>
<keyword evidence="2" id="KW-0732">Signal</keyword>
<gene>
    <name evidence="3" type="ORF">DEM34_14875</name>
</gene>
<dbReference type="OrthoDB" id="5682908at2"/>
<dbReference type="Gene3D" id="1.10.260.40">
    <property type="entry name" value="lambda repressor-like DNA-binding domains"/>
    <property type="match status" value="1"/>
</dbReference>
<dbReference type="InterPro" id="IPR031856">
    <property type="entry name" value="YdaS_toxin-like"/>
</dbReference>